<dbReference type="SUPFAM" id="SSF69786">
    <property type="entry name" value="YggU-like"/>
    <property type="match status" value="1"/>
</dbReference>
<feature type="region of interest" description="Disordered" evidence="2">
    <location>
        <begin position="119"/>
        <end position="175"/>
    </location>
</feature>
<dbReference type="EMBL" id="MIGC01002079">
    <property type="protein sequence ID" value="PHJ21688.1"/>
    <property type="molecule type" value="Genomic_DNA"/>
</dbReference>
<gene>
    <name evidence="3" type="ORF">CSUI_004448</name>
</gene>
<dbReference type="Pfam" id="PF02594">
    <property type="entry name" value="DUF167"/>
    <property type="match status" value="1"/>
</dbReference>
<dbReference type="RefSeq" id="XP_067923368.1">
    <property type="nucleotide sequence ID" value="XM_068064639.1"/>
</dbReference>
<dbReference type="PANTHER" id="PTHR47817:SF2">
    <property type="entry name" value="OS04G0686300 PROTEIN"/>
    <property type="match status" value="1"/>
</dbReference>
<keyword evidence="4" id="KW-1185">Reference proteome</keyword>
<dbReference type="HAMAP" id="MF_00634">
    <property type="entry name" value="UPF0235"/>
    <property type="match status" value="1"/>
</dbReference>
<dbReference type="Gene3D" id="3.30.1200.10">
    <property type="entry name" value="YggU-like"/>
    <property type="match status" value="1"/>
</dbReference>
<accession>A0A2C6L0D2</accession>
<dbReference type="VEuPathDB" id="ToxoDB:CSUI_004448"/>
<feature type="compositionally biased region" description="Low complexity" evidence="2">
    <location>
        <begin position="161"/>
        <end position="173"/>
    </location>
</feature>
<dbReference type="SMART" id="SM01152">
    <property type="entry name" value="DUF167"/>
    <property type="match status" value="1"/>
</dbReference>
<comment type="similarity">
    <text evidence="1">Belongs to the UPF0235 family.</text>
</comment>
<feature type="compositionally biased region" description="Polar residues" evidence="2">
    <location>
        <begin position="119"/>
        <end position="136"/>
    </location>
</feature>
<evidence type="ECO:0000313" key="4">
    <source>
        <dbReference type="Proteomes" id="UP000221165"/>
    </source>
</evidence>
<dbReference type="GeneID" id="94427850"/>
<reference evidence="3 4" key="1">
    <citation type="journal article" date="2017" name="Int. J. Parasitol.">
        <title>The genome of the protozoan parasite Cystoisospora suis and a reverse vaccinology approach to identify vaccine candidates.</title>
        <authorList>
            <person name="Palmieri N."/>
            <person name="Shrestha A."/>
            <person name="Ruttkowski B."/>
            <person name="Beck T."/>
            <person name="Vogl C."/>
            <person name="Tomley F."/>
            <person name="Blake D.P."/>
            <person name="Joachim A."/>
        </authorList>
    </citation>
    <scope>NUCLEOTIDE SEQUENCE [LARGE SCALE GENOMIC DNA]</scope>
    <source>
        <strain evidence="3 4">Wien I</strain>
    </source>
</reference>
<dbReference type="InterPro" id="IPR003746">
    <property type="entry name" value="DUF167"/>
</dbReference>
<evidence type="ECO:0000313" key="3">
    <source>
        <dbReference type="EMBL" id="PHJ21688.1"/>
    </source>
</evidence>
<dbReference type="PANTHER" id="PTHR47817">
    <property type="entry name" value="OS04G0686300 PROTEIN"/>
    <property type="match status" value="1"/>
</dbReference>
<dbReference type="NCBIfam" id="TIGR00251">
    <property type="entry name" value="DUF167 family protein"/>
    <property type="match status" value="1"/>
</dbReference>
<evidence type="ECO:0000256" key="1">
    <source>
        <dbReference type="ARBA" id="ARBA00010364"/>
    </source>
</evidence>
<sequence length="281" mass="30504">MCMTENTSLAVTPMKVLELLSSSSSFLPIPSFCLFSLLTSVVRSSSLLFSKSYSLLHFSSPSRSSLHLCLPCPPCFTFPLSLSRSDQRKATFCLQRHSPSPPFSSISYRQVFLHSRQAMPSSQVAKKSSNTCTKSSPAIEESTKKKGRQGGGATKQEKKTSSSSSESSSSASSFPPFLRAVDGGVTIAVHAKPGAKQAGITSVDDQTSGQLGVQIDSPAREGEANERLCEYLSEVLDVKKRQVSLQSGHKARDKVVFIETSQSPVEIYEKLKKYHADNHLS</sequence>
<protein>
    <submittedName>
        <fullName evidence="3">Family cog1872 domain-containing protein</fullName>
    </submittedName>
</protein>
<dbReference type="OrthoDB" id="244097at2759"/>
<dbReference type="AlphaFoldDB" id="A0A2C6L0D2"/>
<comment type="caution">
    <text evidence="3">The sequence shown here is derived from an EMBL/GenBank/DDBJ whole genome shotgun (WGS) entry which is preliminary data.</text>
</comment>
<name>A0A2C6L0D2_9APIC</name>
<organism evidence="3 4">
    <name type="scientific">Cystoisospora suis</name>
    <dbReference type="NCBI Taxonomy" id="483139"/>
    <lineage>
        <taxon>Eukaryota</taxon>
        <taxon>Sar</taxon>
        <taxon>Alveolata</taxon>
        <taxon>Apicomplexa</taxon>
        <taxon>Conoidasida</taxon>
        <taxon>Coccidia</taxon>
        <taxon>Eucoccidiorida</taxon>
        <taxon>Eimeriorina</taxon>
        <taxon>Sarcocystidae</taxon>
        <taxon>Cystoisospora</taxon>
    </lineage>
</organism>
<proteinExistence type="inferred from homology"/>
<dbReference type="InterPro" id="IPR036591">
    <property type="entry name" value="YggU-like_sf"/>
</dbReference>
<evidence type="ECO:0000256" key="2">
    <source>
        <dbReference type="SAM" id="MobiDB-lite"/>
    </source>
</evidence>
<dbReference type="Proteomes" id="UP000221165">
    <property type="component" value="Unassembled WGS sequence"/>
</dbReference>